<dbReference type="SMART" id="SM01008">
    <property type="entry name" value="Ald_Xan_dh_C"/>
    <property type="match status" value="1"/>
</dbReference>
<keyword evidence="4" id="KW-1185">Reference proteome</keyword>
<dbReference type="InterPro" id="IPR000674">
    <property type="entry name" value="Ald_Oxase/Xan_DH_a/b"/>
</dbReference>
<protein>
    <submittedName>
        <fullName evidence="3">CO/xanthine dehydrogenase Mo-binding subunit</fullName>
    </submittedName>
</protein>
<comment type="caution">
    <text evidence="3">The sequence shown here is derived from an EMBL/GenBank/DDBJ whole genome shotgun (WGS) entry which is preliminary data.</text>
</comment>
<dbReference type="Gene3D" id="3.90.1170.50">
    <property type="entry name" value="Aldehyde oxidase/xanthine dehydrogenase, a/b hammerhead"/>
    <property type="match status" value="1"/>
</dbReference>
<sequence>MSGIARRNLLRGSGLVVLFALSGTGVGQEAGTTGGGEGRGAPPEVAPGLPGSLAEFPHLDAWIRIAPDGAATVFTGKAELGQGIGTALLQIAADELDLPLDRVSLVTADTARTPNEGITSGSQSLQNSGTAVAHAAANVRHLLAEQAAERFGVAVDTLTIANGIVQAPDGRRATYGELAASVSLHVEARPQLPRKPASAHKHIGQDRPRRDIPPKLAGAPAFVHDMQLPGMLHARVIRGPAEGTRLTAPDLGAIAKLPGVQQLVRVGDFVAILGPREWPLVQAMLAVGEMPWTRHKPPLPAGDLRDAIRTLPNRRKVILERGTAAPAAVRRIAARYDRPFLMHGAIGPSCAVALWHDGIMTVWTHSQGVYPLRTAIAELLDLTPDRVRCIHREGAGCYGHNGADDAAADAALAARAVPGRPVKLMWTREQEHGWEPLGPAMVTELSAGLDSRGHITEWTHAVWSNTHSTRPSRAGDLLAGLEVGKSFAPSPPRAIPQPNGGGDRNAIPLYTLPRATITNVFVPEMPVRVSALRALGAHMNIFAIESMIDELAAAAGSDPVAFRLRHLSDPRAIEVMRTLADRFGWARPQAERWRGSGIAFARYKNSGAYCAVAIDLRVDPETGATTVLRTEAVVDAGETVSPDGLRNQIEGGIIQSLSWTALEEVRFDAGRRTALDWSSYPVMRFEAVPLRVAVHVVDRPGLPFLGAGEAAQGPAAAAFANAVARATGQRLRSMPLGAAQIRAALAAG</sequence>
<feature type="domain" description="Aldehyde oxidase/xanthine dehydrogenase a/b hammerhead" evidence="2">
    <location>
        <begin position="217"/>
        <end position="291"/>
    </location>
</feature>
<evidence type="ECO:0000313" key="4">
    <source>
        <dbReference type="Proteomes" id="UP000538147"/>
    </source>
</evidence>
<evidence type="ECO:0000259" key="2">
    <source>
        <dbReference type="SMART" id="SM01008"/>
    </source>
</evidence>
<organism evidence="3 4">
    <name type="scientific">Polymorphobacter multimanifer</name>
    <dbReference type="NCBI Taxonomy" id="1070431"/>
    <lineage>
        <taxon>Bacteria</taxon>
        <taxon>Pseudomonadati</taxon>
        <taxon>Pseudomonadota</taxon>
        <taxon>Alphaproteobacteria</taxon>
        <taxon>Sphingomonadales</taxon>
        <taxon>Sphingosinicellaceae</taxon>
        <taxon>Polymorphobacter</taxon>
    </lineage>
</organism>
<feature type="compositionally biased region" description="Gly residues" evidence="1">
    <location>
        <begin position="26"/>
        <end position="39"/>
    </location>
</feature>
<dbReference type="InterPro" id="IPR008274">
    <property type="entry name" value="AldOxase/xan_DH_MoCoBD1"/>
</dbReference>
<dbReference type="InterPro" id="IPR037165">
    <property type="entry name" value="AldOxase/xan_DH_Mopterin-bd_sf"/>
</dbReference>
<evidence type="ECO:0000313" key="3">
    <source>
        <dbReference type="EMBL" id="MBB6227231.1"/>
    </source>
</evidence>
<dbReference type="Pfam" id="PF02738">
    <property type="entry name" value="MoCoBD_1"/>
    <property type="match status" value="1"/>
</dbReference>
<gene>
    <name evidence="3" type="ORF">FHS79_001395</name>
</gene>
<dbReference type="Pfam" id="PF20256">
    <property type="entry name" value="MoCoBD_2"/>
    <property type="match status" value="2"/>
</dbReference>
<proteinExistence type="predicted"/>
<dbReference type="GO" id="GO:0016491">
    <property type="term" value="F:oxidoreductase activity"/>
    <property type="evidence" value="ECO:0007669"/>
    <property type="project" value="InterPro"/>
</dbReference>
<dbReference type="EMBL" id="JACIIV010000008">
    <property type="protein sequence ID" value="MBB6227231.1"/>
    <property type="molecule type" value="Genomic_DNA"/>
</dbReference>
<dbReference type="InterPro" id="IPR012368">
    <property type="entry name" value="OxRdtase_Mopterin-bd_su_IorB"/>
</dbReference>
<feature type="region of interest" description="Disordered" evidence="1">
    <location>
        <begin position="191"/>
        <end position="212"/>
    </location>
</feature>
<dbReference type="InterPro" id="IPR046867">
    <property type="entry name" value="AldOxase/xan_DH_MoCoBD2"/>
</dbReference>
<feature type="compositionally biased region" description="Basic and acidic residues" evidence="1">
    <location>
        <begin position="203"/>
        <end position="212"/>
    </location>
</feature>
<dbReference type="RefSeq" id="WP_184197380.1">
    <property type="nucleotide sequence ID" value="NZ_BMOX01000196.1"/>
</dbReference>
<accession>A0A841L6P7</accession>
<dbReference type="Gene3D" id="3.30.365.10">
    <property type="entry name" value="Aldehyde oxidase/xanthine dehydrogenase, molybdopterin binding domain"/>
    <property type="match status" value="4"/>
</dbReference>
<dbReference type="PIRSF" id="PIRSF036389">
    <property type="entry name" value="IOR_B"/>
    <property type="match status" value="1"/>
</dbReference>
<dbReference type="PANTHER" id="PTHR47495">
    <property type="entry name" value="ALDEHYDE DEHYDROGENASE"/>
    <property type="match status" value="1"/>
</dbReference>
<reference evidence="3 4" key="1">
    <citation type="submission" date="2020-08" db="EMBL/GenBank/DDBJ databases">
        <title>Genomic Encyclopedia of Type Strains, Phase IV (KMG-IV): sequencing the most valuable type-strain genomes for metagenomic binning, comparative biology and taxonomic classification.</title>
        <authorList>
            <person name="Goeker M."/>
        </authorList>
    </citation>
    <scope>NUCLEOTIDE SEQUENCE [LARGE SCALE GENOMIC DNA]</scope>
    <source>
        <strain evidence="3 4">DSM 102189</strain>
    </source>
</reference>
<evidence type="ECO:0000256" key="1">
    <source>
        <dbReference type="SAM" id="MobiDB-lite"/>
    </source>
</evidence>
<dbReference type="Proteomes" id="UP000538147">
    <property type="component" value="Unassembled WGS sequence"/>
</dbReference>
<dbReference type="SUPFAM" id="SSF56003">
    <property type="entry name" value="Molybdenum cofactor-binding domain"/>
    <property type="match status" value="2"/>
</dbReference>
<dbReference type="InterPro" id="IPR052516">
    <property type="entry name" value="N-heterocyclic_Hydroxylase"/>
</dbReference>
<feature type="region of interest" description="Disordered" evidence="1">
    <location>
        <begin position="26"/>
        <end position="50"/>
    </location>
</feature>
<dbReference type="PANTHER" id="PTHR47495:SF1">
    <property type="entry name" value="BLL3820 PROTEIN"/>
    <property type="match status" value="1"/>
</dbReference>
<dbReference type="AlphaFoldDB" id="A0A841L6P7"/>
<name>A0A841L6P7_9SPHN</name>